<accession>A0A9D3XIV2</accession>
<comment type="caution">
    <text evidence="1">The sequence shown here is derived from an EMBL/GenBank/DDBJ whole genome shotgun (WGS) entry which is preliminary data.</text>
</comment>
<name>A0A9D3XIV2_9SAUR</name>
<evidence type="ECO:0000313" key="2">
    <source>
        <dbReference type="Proteomes" id="UP000827986"/>
    </source>
</evidence>
<sequence length="101" mass="11502">MIYVFEEWHKVIQPCWHSQRKRCAVDAPFILLQHSKTKSRRTLSDQTTLPLVASQGQEFESVQHGGAENLDSSIRVNKGAKPGLYPSPLPQIFQQYIPPQS</sequence>
<reference evidence="1" key="1">
    <citation type="submission" date="2021-09" db="EMBL/GenBank/DDBJ databases">
        <title>The genome of Mauremys mutica provides insights into the evolution of semi-aquatic lifestyle.</title>
        <authorList>
            <person name="Gong S."/>
            <person name="Gao Y."/>
        </authorList>
    </citation>
    <scope>NUCLEOTIDE SEQUENCE</scope>
    <source>
        <strain evidence="1">MM-2020</strain>
        <tissue evidence="1">Muscle</tissue>
    </source>
</reference>
<dbReference type="EMBL" id="JAHDVG010000470">
    <property type="protein sequence ID" value="KAH1180566.1"/>
    <property type="molecule type" value="Genomic_DNA"/>
</dbReference>
<organism evidence="1 2">
    <name type="scientific">Mauremys mutica</name>
    <name type="common">yellowpond turtle</name>
    <dbReference type="NCBI Taxonomy" id="74926"/>
    <lineage>
        <taxon>Eukaryota</taxon>
        <taxon>Metazoa</taxon>
        <taxon>Chordata</taxon>
        <taxon>Craniata</taxon>
        <taxon>Vertebrata</taxon>
        <taxon>Euteleostomi</taxon>
        <taxon>Archelosauria</taxon>
        <taxon>Testudinata</taxon>
        <taxon>Testudines</taxon>
        <taxon>Cryptodira</taxon>
        <taxon>Durocryptodira</taxon>
        <taxon>Testudinoidea</taxon>
        <taxon>Geoemydidae</taxon>
        <taxon>Geoemydinae</taxon>
        <taxon>Mauremys</taxon>
    </lineage>
</organism>
<gene>
    <name evidence="1" type="ORF">KIL84_009402</name>
</gene>
<protein>
    <submittedName>
        <fullName evidence="1">Uncharacterized protein</fullName>
    </submittedName>
</protein>
<proteinExistence type="predicted"/>
<dbReference type="AlphaFoldDB" id="A0A9D3XIV2"/>
<dbReference type="Proteomes" id="UP000827986">
    <property type="component" value="Unassembled WGS sequence"/>
</dbReference>
<evidence type="ECO:0000313" key="1">
    <source>
        <dbReference type="EMBL" id="KAH1180566.1"/>
    </source>
</evidence>
<keyword evidence="2" id="KW-1185">Reference proteome</keyword>